<dbReference type="FunFam" id="2.60.120.430:FF:000003">
    <property type="entry name" value="FERONIA receptor-like kinase"/>
    <property type="match status" value="1"/>
</dbReference>
<keyword evidence="3" id="KW-0812">Transmembrane</keyword>
<dbReference type="EMBL" id="JAKOGI010000017">
    <property type="protein sequence ID" value="KAJ8450251.1"/>
    <property type="molecule type" value="Genomic_DNA"/>
</dbReference>
<keyword evidence="3" id="KW-1133">Transmembrane helix</keyword>
<dbReference type="Pfam" id="PF04646">
    <property type="entry name" value="DUF604"/>
    <property type="match status" value="1"/>
</dbReference>
<gene>
    <name evidence="5" type="ORF">Cgig2_033445</name>
</gene>
<keyword evidence="3" id="KW-0472">Membrane</keyword>
<evidence type="ECO:0000256" key="1">
    <source>
        <dbReference type="ARBA" id="ARBA00004167"/>
    </source>
</evidence>
<feature type="domain" description="Malectin-like" evidence="4">
    <location>
        <begin position="495"/>
        <end position="853"/>
    </location>
</feature>
<comment type="caution">
    <text evidence="5">The sequence shown here is derived from an EMBL/GenBank/DDBJ whole genome shotgun (WGS) entry which is preliminary data.</text>
</comment>
<dbReference type="AlphaFoldDB" id="A0A9Q1KSS3"/>
<feature type="transmembrane region" description="Helical" evidence="3">
    <location>
        <begin position="20"/>
        <end position="38"/>
    </location>
</feature>
<evidence type="ECO:0000259" key="4">
    <source>
        <dbReference type="Pfam" id="PF12819"/>
    </source>
</evidence>
<dbReference type="Gene3D" id="3.90.550.50">
    <property type="match status" value="1"/>
</dbReference>
<dbReference type="InterPro" id="IPR024788">
    <property type="entry name" value="Malectin-like_Carb-bd_dom"/>
</dbReference>
<feature type="compositionally biased region" description="Low complexity" evidence="2">
    <location>
        <begin position="44"/>
        <end position="63"/>
    </location>
</feature>
<dbReference type="OrthoDB" id="735844at2759"/>
<evidence type="ECO:0000256" key="3">
    <source>
        <dbReference type="SAM" id="Phobius"/>
    </source>
</evidence>
<reference evidence="5" key="1">
    <citation type="submission" date="2022-04" db="EMBL/GenBank/DDBJ databases">
        <title>Carnegiea gigantea Genome sequencing and assembly v2.</title>
        <authorList>
            <person name="Copetti D."/>
            <person name="Sanderson M.J."/>
            <person name="Burquez A."/>
            <person name="Wojciechowski M.F."/>
        </authorList>
    </citation>
    <scope>NUCLEOTIDE SEQUENCE</scope>
    <source>
        <strain evidence="5">SGP5-SGP5p</strain>
        <tissue evidence="5">Aerial part</tissue>
    </source>
</reference>
<accession>A0A9Q1KSS3</accession>
<dbReference type="FunFam" id="3.90.550.50:FF:000006">
    <property type="entry name" value="Fringe-related protein-like"/>
    <property type="match status" value="1"/>
</dbReference>
<dbReference type="Proteomes" id="UP001153076">
    <property type="component" value="Unassembled WGS sequence"/>
</dbReference>
<dbReference type="InterPro" id="IPR006740">
    <property type="entry name" value="DUF604"/>
</dbReference>
<dbReference type="FunFam" id="2.60.120.430:FF:000001">
    <property type="entry name" value="Receptor-like protein kinase FERONIA"/>
    <property type="match status" value="1"/>
</dbReference>
<dbReference type="GO" id="GO:0016020">
    <property type="term" value="C:membrane"/>
    <property type="evidence" value="ECO:0007669"/>
    <property type="project" value="UniProtKB-SubCell"/>
</dbReference>
<dbReference type="Pfam" id="PF12819">
    <property type="entry name" value="Malectin_like"/>
    <property type="match status" value="1"/>
</dbReference>
<comment type="subcellular location">
    <subcellularLocation>
        <location evidence="1">Membrane</location>
        <topology evidence="1">Single-pass membrane protein</topology>
    </subcellularLocation>
</comment>
<sequence length="929" mass="104191">MKPNSKDSLDHRSSLSVPKLAFSLILFFSLFFTLKSLYTPHSSSCTSSSSSLPSSLPTRISSPLPDPDDSETDLRHIVFGIGAAARHWARRRHYVSLWWRPNSTRGFVFLDRPVKLSTSDDPTHYPELITSKNTTRFGYSNTKGTRDALRMTRIVSEMARMGLKDVRWFVMGDDDTVFFLDNLVRVLRKYDHTQMYYIGSNSETHLQNIQFSHGMAYGGGGFAISYALAKEIEKMQDRCIQRYPGLYGSDDRVQACVAELGVPLTKEPGFHQFDVYGNLFGLLAAHPVAPLVSMHHQDLVEPIFPNVGRIQALTQLRVPAKLDSAGLMQQSICYDPARNWTLSVSWGYAVQIIRGAITAREMEQPARTFVDWYKRDDPIGFSFNTRPFSKHPCQKPYIYYLSKAELNPSTNVSRSEYVVHKMPHPWCWWKVNNPERIHRVEVYKKSNPHKWDPRQAPRRDCCRVLPTDKEGTVVVDVGEFTEAFPSFTPTDNYLINCGSNSPSTTDIANRKFIGDEWFSSDSVSLSATRTTSIRGSNLSGVSSPVYFSARIFTKPSTYAFRIKEKGAHLVRLHFHRFNSSKFGLSNAQFHVLADGYLLLKNFDALTMKNVEIREYILWVDSDKLEISFVPSKKWKFGFISAIEVISAPKDLILEIAQKVDSSGVVKINGFSKNGFETLYRVNVGGPKVTPFNDSLWRTWVPDRRFLEPSGKSKEVHFSGRIKYQSGGASREVAPDNVYDSARVIVASDSNMPKYNLTWAFPVVDGFTYLVRTHFCDIASAVLGSLYFNVYVNGNLAYENLDLSTITNSLASPFYADFVVDGGDNGVLMVSIGPSNWSSASGVDAILNGVEVFKLSNSVHSFDGLISGESILRKCRGGNGGLLVPLAAAMGLLLTASLILRKRFMGIHDSSVPWSRLPTDVSEVDLKSGY</sequence>
<evidence type="ECO:0000313" key="5">
    <source>
        <dbReference type="EMBL" id="KAJ8450251.1"/>
    </source>
</evidence>
<name>A0A9Q1KSS3_9CARY</name>
<feature type="region of interest" description="Disordered" evidence="2">
    <location>
        <begin position="44"/>
        <end position="69"/>
    </location>
</feature>
<feature type="transmembrane region" description="Helical" evidence="3">
    <location>
        <begin position="881"/>
        <end position="899"/>
    </location>
</feature>
<organism evidence="5 6">
    <name type="scientific">Carnegiea gigantea</name>
    <dbReference type="NCBI Taxonomy" id="171969"/>
    <lineage>
        <taxon>Eukaryota</taxon>
        <taxon>Viridiplantae</taxon>
        <taxon>Streptophyta</taxon>
        <taxon>Embryophyta</taxon>
        <taxon>Tracheophyta</taxon>
        <taxon>Spermatophyta</taxon>
        <taxon>Magnoliopsida</taxon>
        <taxon>eudicotyledons</taxon>
        <taxon>Gunneridae</taxon>
        <taxon>Pentapetalae</taxon>
        <taxon>Caryophyllales</taxon>
        <taxon>Cactineae</taxon>
        <taxon>Cactaceae</taxon>
        <taxon>Cactoideae</taxon>
        <taxon>Echinocereeae</taxon>
        <taxon>Carnegiea</taxon>
    </lineage>
</organism>
<evidence type="ECO:0000256" key="2">
    <source>
        <dbReference type="SAM" id="MobiDB-lite"/>
    </source>
</evidence>
<protein>
    <recommendedName>
        <fullName evidence="4">Malectin-like domain-containing protein</fullName>
    </recommendedName>
</protein>
<dbReference type="PANTHER" id="PTHR10811">
    <property type="entry name" value="FRINGE-RELATED"/>
    <property type="match status" value="1"/>
</dbReference>
<evidence type="ECO:0000313" key="6">
    <source>
        <dbReference type="Proteomes" id="UP001153076"/>
    </source>
</evidence>
<proteinExistence type="predicted"/>
<dbReference type="Gene3D" id="2.60.120.430">
    <property type="entry name" value="Galactose-binding lectin"/>
    <property type="match status" value="2"/>
</dbReference>
<keyword evidence="6" id="KW-1185">Reference proteome</keyword>